<accession>A0ABX2E2U5</accession>
<dbReference type="Proteomes" id="UP000805085">
    <property type="component" value="Unassembled WGS sequence"/>
</dbReference>
<dbReference type="EMBL" id="JABRWQ010000001">
    <property type="protein sequence ID" value="NRD22373.1"/>
    <property type="molecule type" value="Genomic_DNA"/>
</dbReference>
<dbReference type="PROSITE" id="PS51257">
    <property type="entry name" value="PROKAR_LIPOPROTEIN"/>
    <property type="match status" value="1"/>
</dbReference>
<dbReference type="RefSeq" id="WP_173300013.1">
    <property type="nucleotide sequence ID" value="NZ_JABRWQ010000001.1"/>
</dbReference>
<name>A0ABX2E2U5_9FLAO</name>
<gene>
    <name evidence="1" type="ORF">HNV10_03915</name>
</gene>
<sequence>MKKQALLILIIGLLLTACKKNNTKTIKADLTFRSISFNSAYGGTDEKISEINEYFDSIRKLEKPRKSDLELSNYFQKLKDNDLFELPYIFLLLEKDSVITVHLTEKEYAKVKDIRHVDLYKKKKKMKLEIELTQLDSSIFYSENILKVEEVDGRSHSNK</sequence>
<reference evidence="1 2" key="1">
    <citation type="journal article" date="2015" name="Int. J. Syst. Evol. Microbiol.">
        <title>Winogradskyella litoriviva sp. nov., isolated from coastal seawater.</title>
        <authorList>
            <person name="Nedashkovskaya O.I."/>
            <person name="Kukhlevskiy A.D."/>
            <person name="Zhukova N.V."/>
            <person name="Kim S.J."/>
            <person name="Rhee S.K."/>
            <person name="Mikhailov V.V."/>
        </authorList>
    </citation>
    <scope>NUCLEOTIDE SEQUENCE [LARGE SCALE GENOMIC DNA]</scope>
    <source>
        <strain evidence="1 2">KMM6491</strain>
    </source>
</reference>
<comment type="caution">
    <text evidence="1">The sequence shown here is derived from an EMBL/GenBank/DDBJ whole genome shotgun (WGS) entry which is preliminary data.</text>
</comment>
<evidence type="ECO:0000313" key="2">
    <source>
        <dbReference type="Proteomes" id="UP000805085"/>
    </source>
</evidence>
<evidence type="ECO:0000313" key="1">
    <source>
        <dbReference type="EMBL" id="NRD22373.1"/>
    </source>
</evidence>
<protein>
    <recommendedName>
        <fullName evidence="3">Lipoprotein</fullName>
    </recommendedName>
</protein>
<keyword evidence="2" id="KW-1185">Reference proteome</keyword>
<proteinExistence type="predicted"/>
<organism evidence="1 2">
    <name type="scientific">Winogradskyella litoriviva</name>
    <dbReference type="NCBI Taxonomy" id="1220182"/>
    <lineage>
        <taxon>Bacteria</taxon>
        <taxon>Pseudomonadati</taxon>
        <taxon>Bacteroidota</taxon>
        <taxon>Flavobacteriia</taxon>
        <taxon>Flavobacteriales</taxon>
        <taxon>Flavobacteriaceae</taxon>
        <taxon>Winogradskyella</taxon>
    </lineage>
</organism>
<evidence type="ECO:0008006" key="3">
    <source>
        <dbReference type="Google" id="ProtNLM"/>
    </source>
</evidence>